<name>A0ABT5UXB6_9VIBR</name>
<reference evidence="6 7" key="1">
    <citation type="submission" date="2023-02" db="EMBL/GenBank/DDBJ databases">
        <title>Vibrio intestini sp. nov., a close relative of Vibrio cholerae isolated from the intestine of Healthy Culter dabryi.</title>
        <authorList>
            <person name="Wu N."/>
        </authorList>
    </citation>
    <scope>NUCLEOTIDE SEQUENCE [LARGE SCALE GENOMIC DNA]</scope>
    <source>
        <strain evidence="6 7">DSL-7</strain>
    </source>
</reference>
<gene>
    <name evidence="6" type="ORF">PUN32_03405</name>
</gene>
<keyword evidence="7" id="KW-1185">Reference proteome</keyword>
<dbReference type="GO" id="GO:0052621">
    <property type="term" value="F:diguanylate cyclase activity"/>
    <property type="evidence" value="ECO:0007669"/>
    <property type="project" value="UniProtKB-EC"/>
</dbReference>
<dbReference type="SMART" id="SM00028">
    <property type="entry name" value="TPR"/>
    <property type="match status" value="6"/>
</dbReference>
<dbReference type="RefSeq" id="WP_274721767.1">
    <property type="nucleotide sequence ID" value="NZ_JARBFT010000002.1"/>
</dbReference>
<dbReference type="InterPro" id="IPR000160">
    <property type="entry name" value="GGDEF_dom"/>
</dbReference>
<dbReference type="Pfam" id="PF00990">
    <property type="entry name" value="GGDEF"/>
    <property type="match status" value="1"/>
</dbReference>
<evidence type="ECO:0000256" key="1">
    <source>
        <dbReference type="ARBA" id="ARBA00012528"/>
    </source>
</evidence>
<keyword evidence="4" id="KW-1133">Transmembrane helix</keyword>
<keyword evidence="4" id="KW-0812">Transmembrane</keyword>
<organism evidence="6 7">
    <name type="scientific">Vibrio chanodichtyis</name>
    <dbReference type="NCBI Taxonomy" id="3027932"/>
    <lineage>
        <taxon>Bacteria</taxon>
        <taxon>Pseudomonadati</taxon>
        <taxon>Pseudomonadota</taxon>
        <taxon>Gammaproteobacteria</taxon>
        <taxon>Vibrionales</taxon>
        <taxon>Vibrionaceae</taxon>
        <taxon>Vibrio</taxon>
    </lineage>
</organism>
<dbReference type="PANTHER" id="PTHR45138:SF9">
    <property type="entry name" value="DIGUANYLATE CYCLASE DGCM-RELATED"/>
    <property type="match status" value="1"/>
</dbReference>
<keyword evidence="6" id="KW-0808">Transferase</keyword>
<dbReference type="SUPFAM" id="SSF48452">
    <property type="entry name" value="TPR-like"/>
    <property type="match status" value="2"/>
</dbReference>
<evidence type="ECO:0000256" key="2">
    <source>
        <dbReference type="ARBA" id="ARBA00034247"/>
    </source>
</evidence>
<evidence type="ECO:0000313" key="7">
    <source>
        <dbReference type="Proteomes" id="UP001216189"/>
    </source>
</evidence>
<dbReference type="SMART" id="SM00267">
    <property type="entry name" value="GGDEF"/>
    <property type="match status" value="1"/>
</dbReference>
<dbReference type="PANTHER" id="PTHR45138">
    <property type="entry name" value="REGULATORY COMPONENTS OF SENSORY TRANSDUCTION SYSTEM"/>
    <property type="match status" value="1"/>
</dbReference>
<evidence type="ECO:0000256" key="4">
    <source>
        <dbReference type="SAM" id="Phobius"/>
    </source>
</evidence>
<feature type="transmembrane region" description="Helical" evidence="4">
    <location>
        <begin position="427"/>
        <end position="447"/>
    </location>
</feature>
<accession>A0ABT5UXB6</accession>
<sequence>MITTVLLAAHLFYPGQTHSADIELAKLDSVLHNLEDADLHLADYSAQIALLGTQQATYPLSLKMRLHHLECEAIPERTKHAYAAAIAIADQQLEIAQRLGDKQAQSGYLACRGRMHYGLGNKQAAIDDNQQALDLALEVHDLYLQAKINSQLGLINASQGLMLKALKQFNLAQEQFNHQGYDQSAWRQQAYIANTYRRLGNYEYAAELFNQLLTHYKQVNDINSVNDTRIYLAIVYTKMKQYSLAIAELELADQYFSAIPRWYDVVEIRLLWAEALLMQRQTQLAIDKLTNVRSIDNSYFDKMSFGILDLLTGLAYSQQGQHKDALAFVTKAIPVLEQDGHQELMTIAYKLSAELLNNLGQYQASVLMYQTFIETNSQLELDLRNHASQLAELEQTLSQLREHNIELQHQQQLKQQINDSQLKIQRWRNTTFALFILLLFAILGFQLRSNYRWKKLSETDELTGLYNRRKIMALARHHYTLSQKSATSLAVLLIDIDFFKKINDLHGHKRGDEILVEVAHTIRDCMDTGDMVGRSGGEEFLVILTNQIHHDAVSTAEKIRTMVANLPSNVSVSIGIAQLEQDSDVEQIIHRADIAMYQAKQQGRNQVAIARPNS</sequence>
<keyword evidence="6" id="KW-0548">Nucleotidyltransferase</keyword>
<keyword evidence="4" id="KW-0472">Membrane</keyword>
<dbReference type="Gene3D" id="3.30.70.270">
    <property type="match status" value="1"/>
</dbReference>
<evidence type="ECO:0000313" key="6">
    <source>
        <dbReference type="EMBL" id="MDE1514060.1"/>
    </source>
</evidence>
<dbReference type="InterPro" id="IPR050469">
    <property type="entry name" value="Diguanylate_Cyclase"/>
</dbReference>
<evidence type="ECO:0000256" key="3">
    <source>
        <dbReference type="SAM" id="Coils"/>
    </source>
</evidence>
<dbReference type="EMBL" id="JARBFT010000002">
    <property type="protein sequence ID" value="MDE1514060.1"/>
    <property type="molecule type" value="Genomic_DNA"/>
</dbReference>
<dbReference type="InterPro" id="IPR019734">
    <property type="entry name" value="TPR_rpt"/>
</dbReference>
<dbReference type="CDD" id="cd01949">
    <property type="entry name" value="GGDEF"/>
    <property type="match status" value="1"/>
</dbReference>
<dbReference type="InterPro" id="IPR043128">
    <property type="entry name" value="Rev_trsase/Diguanyl_cyclase"/>
</dbReference>
<dbReference type="SUPFAM" id="SSF55073">
    <property type="entry name" value="Nucleotide cyclase"/>
    <property type="match status" value="1"/>
</dbReference>
<feature type="domain" description="GGDEF" evidence="5">
    <location>
        <begin position="487"/>
        <end position="612"/>
    </location>
</feature>
<dbReference type="EC" id="2.7.7.65" evidence="1"/>
<dbReference type="PROSITE" id="PS50887">
    <property type="entry name" value="GGDEF"/>
    <property type="match status" value="1"/>
</dbReference>
<proteinExistence type="predicted"/>
<comment type="caution">
    <text evidence="6">The sequence shown here is derived from an EMBL/GenBank/DDBJ whole genome shotgun (WGS) entry which is preliminary data.</text>
</comment>
<dbReference type="Gene3D" id="1.25.40.10">
    <property type="entry name" value="Tetratricopeptide repeat domain"/>
    <property type="match status" value="2"/>
</dbReference>
<evidence type="ECO:0000259" key="5">
    <source>
        <dbReference type="PROSITE" id="PS50887"/>
    </source>
</evidence>
<keyword evidence="3" id="KW-0175">Coiled coil</keyword>
<dbReference type="InterPro" id="IPR029787">
    <property type="entry name" value="Nucleotide_cyclase"/>
</dbReference>
<comment type="catalytic activity">
    <reaction evidence="2">
        <text>2 GTP = 3',3'-c-di-GMP + 2 diphosphate</text>
        <dbReference type="Rhea" id="RHEA:24898"/>
        <dbReference type="ChEBI" id="CHEBI:33019"/>
        <dbReference type="ChEBI" id="CHEBI:37565"/>
        <dbReference type="ChEBI" id="CHEBI:58805"/>
        <dbReference type="EC" id="2.7.7.65"/>
    </reaction>
</comment>
<dbReference type="InterPro" id="IPR011990">
    <property type="entry name" value="TPR-like_helical_dom_sf"/>
</dbReference>
<feature type="coiled-coil region" evidence="3">
    <location>
        <begin position="376"/>
        <end position="430"/>
    </location>
</feature>
<dbReference type="Proteomes" id="UP001216189">
    <property type="component" value="Unassembled WGS sequence"/>
</dbReference>
<dbReference type="NCBIfam" id="TIGR00254">
    <property type="entry name" value="GGDEF"/>
    <property type="match status" value="1"/>
</dbReference>
<protein>
    <recommendedName>
        <fullName evidence="1">diguanylate cyclase</fullName>
        <ecNumber evidence="1">2.7.7.65</ecNumber>
    </recommendedName>
</protein>